<dbReference type="GO" id="GO:0006508">
    <property type="term" value="P:proteolysis"/>
    <property type="evidence" value="ECO:0007669"/>
    <property type="project" value="UniProtKB-KW"/>
</dbReference>
<comment type="caution">
    <text evidence="5">The sequence shown here is derived from an EMBL/GenBank/DDBJ whole genome shotgun (WGS) entry which is preliminary data.</text>
</comment>
<proteinExistence type="inferred from homology"/>
<dbReference type="InterPro" id="IPR040234">
    <property type="entry name" value="QC/QCL"/>
</dbReference>
<dbReference type="GO" id="GO:0008270">
    <property type="term" value="F:zinc ion binding"/>
    <property type="evidence" value="ECO:0007669"/>
    <property type="project" value="TreeGrafter"/>
</dbReference>
<feature type="domain" description="Peptidase M28" evidence="4">
    <location>
        <begin position="338"/>
        <end position="391"/>
    </location>
</feature>
<dbReference type="GO" id="GO:0008233">
    <property type="term" value="F:peptidase activity"/>
    <property type="evidence" value="ECO:0007669"/>
    <property type="project" value="UniProtKB-KW"/>
</dbReference>
<keyword evidence="3" id="KW-0378">Hydrolase</keyword>
<dbReference type="EMBL" id="JAABOA010000123">
    <property type="protein sequence ID" value="KAF9585774.1"/>
    <property type="molecule type" value="Genomic_DNA"/>
</dbReference>
<feature type="domain" description="Peptidase M28" evidence="4">
    <location>
        <begin position="96"/>
        <end position="277"/>
    </location>
</feature>
<protein>
    <recommendedName>
        <fullName evidence="3">Peptide hydrolase</fullName>
        <ecNumber evidence="3">3.4.-.-</ecNumber>
    </recommendedName>
</protein>
<evidence type="ECO:0000256" key="1">
    <source>
        <dbReference type="ARBA" id="ARBA00022679"/>
    </source>
</evidence>
<accession>A0A9P6KHJ7</accession>
<sequence>MIPRVSGTANNTLVQNFILDYFAKLNESSLAGEDFVIPTRPGVITGSSAANKKRNSHAESVNKLYRRAPGVPGTGWHVEVDRFEHNTPYGPRTFTNLVFTKNPNAENRLVFAAHYDSKYFPPSDDLSKVNGGDDTLPFVAATDSAAPCAILLDLAASLDAALDQPKRRSGTPEGDMETTLQIIFFDGEEAFDQWTHDDSLYGSKHLADKWLNRIVPRSRTATGRNGGSSSNYIEGIELFVLLDLLGAEGASIPNFFSSTQWAHRHAMSIEKRLWEAKMHGVQIMNKRQEQKAAGASVDEQSEVYEDLVNRGEDDDNMDDLDDDLPVDGFLTKGEAYWGSVDDDHRPFMHLGVPIFHVIPTPFPTVWHKLTDDASAIKPDVVDGWARIFRTFTVEYLNLLKPRERRHDEL</sequence>
<dbReference type="PANTHER" id="PTHR12283">
    <property type="entry name" value="GLUTAMINYL-PEPTIDE CYCLOTRANSFERASE"/>
    <property type="match status" value="1"/>
</dbReference>
<evidence type="ECO:0000256" key="2">
    <source>
        <dbReference type="ARBA" id="ARBA00023315"/>
    </source>
</evidence>
<dbReference type="EC" id="3.4.-.-" evidence="3"/>
<gene>
    <name evidence="5" type="ORF">BGW38_000787</name>
</gene>
<evidence type="ECO:0000256" key="3">
    <source>
        <dbReference type="RuleBase" id="RU361240"/>
    </source>
</evidence>
<dbReference type="Pfam" id="PF04389">
    <property type="entry name" value="Peptidase_M28"/>
    <property type="match status" value="2"/>
</dbReference>
<organism evidence="5 6">
    <name type="scientific">Lunasporangiospora selenospora</name>
    <dbReference type="NCBI Taxonomy" id="979761"/>
    <lineage>
        <taxon>Eukaryota</taxon>
        <taxon>Fungi</taxon>
        <taxon>Fungi incertae sedis</taxon>
        <taxon>Mucoromycota</taxon>
        <taxon>Mortierellomycotina</taxon>
        <taxon>Mortierellomycetes</taxon>
        <taxon>Mortierellales</taxon>
        <taxon>Mortierellaceae</taxon>
        <taxon>Lunasporangiospora</taxon>
    </lineage>
</organism>
<name>A0A9P6KHJ7_9FUNG</name>
<reference evidence="5" key="1">
    <citation type="journal article" date="2020" name="Fungal Divers.">
        <title>Resolving the Mortierellaceae phylogeny through synthesis of multi-gene phylogenetics and phylogenomics.</title>
        <authorList>
            <person name="Vandepol N."/>
            <person name="Liber J."/>
            <person name="Desiro A."/>
            <person name="Na H."/>
            <person name="Kennedy M."/>
            <person name="Barry K."/>
            <person name="Grigoriev I.V."/>
            <person name="Miller A.N."/>
            <person name="O'Donnell K."/>
            <person name="Stajich J.E."/>
            <person name="Bonito G."/>
        </authorList>
    </citation>
    <scope>NUCLEOTIDE SEQUENCE</scope>
    <source>
        <strain evidence="5">KOD1015</strain>
    </source>
</reference>
<dbReference type="Gene3D" id="3.40.630.10">
    <property type="entry name" value="Zn peptidases"/>
    <property type="match status" value="1"/>
</dbReference>
<evidence type="ECO:0000259" key="4">
    <source>
        <dbReference type="Pfam" id="PF04389"/>
    </source>
</evidence>
<keyword evidence="6" id="KW-1185">Reference proteome</keyword>
<keyword evidence="1" id="KW-0808">Transferase</keyword>
<dbReference type="GO" id="GO:0016603">
    <property type="term" value="F:glutaminyl-peptide cyclotransferase activity"/>
    <property type="evidence" value="ECO:0007669"/>
    <property type="project" value="TreeGrafter"/>
</dbReference>
<dbReference type="PANTHER" id="PTHR12283:SF6">
    <property type="entry name" value="GLUTAMINYL-PEPTIDE CYCLOTRANSFERASE-RELATED"/>
    <property type="match status" value="1"/>
</dbReference>
<dbReference type="InterPro" id="IPR007484">
    <property type="entry name" value="Peptidase_M28"/>
</dbReference>
<keyword evidence="3" id="KW-0479">Metal-binding</keyword>
<keyword evidence="3" id="KW-0645">Protease</keyword>
<dbReference type="SUPFAM" id="SSF53187">
    <property type="entry name" value="Zn-dependent exopeptidases"/>
    <property type="match status" value="1"/>
</dbReference>
<evidence type="ECO:0000313" key="5">
    <source>
        <dbReference type="EMBL" id="KAF9585774.1"/>
    </source>
</evidence>
<comment type="similarity">
    <text evidence="3">Belongs to the peptidase M28 family.</text>
</comment>
<dbReference type="Proteomes" id="UP000780801">
    <property type="component" value="Unassembled WGS sequence"/>
</dbReference>
<dbReference type="OrthoDB" id="3907302at2759"/>
<dbReference type="AlphaFoldDB" id="A0A9P6KHJ7"/>
<keyword evidence="2" id="KW-0012">Acyltransferase</keyword>
<keyword evidence="3" id="KW-0862">Zinc</keyword>
<evidence type="ECO:0000313" key="6">
    <source>
        <dbReference type="Proteomes" id="UP000780801"/>
    </source>
</evidence>